<sequence>MPGRTGAVVWRGRPAGKIAAAFRRLELATRPIHPESREALDRRWSGLPGQLKTPAQLLGRAAVGCEGTHGVFPKCNLTCTPCYHSADANKVRIDGGHTVRAVKDQLGFLRRVRGPRAHAQLIGGEVSLLPAEDHAAALLAMQAAGREPMSMTHGDFDYQYLLDVALDDTGKPRFGRVSFAGHFDSLMRGRRGAPRPRTEEELNPFRERFAAMFTALRREHRVRSYLAHNMTVTPANIDQVAGVTGAVLKMPFDMLSFQPAAYIGDDRRWGKDFSDITIDAVWDRIEAGAGQPIPWQGAQFGDPRCNRSAVVLRAGDTMAPLLDPADPKDLAARDRVLAHFGGMFFGGTPHWIVALKVIRALLAHPRDIPLILGFGFRLATRAGGLRHVFAALRAGKLSFRTFVVHNFMDAADVAPAWDLMGKGITSEDPKTREVQERLGACMYTMSHPETGQLVPACVQHSVLDPAENAGLRKLLPLTPKVRTDR</sequence>
<proteinExistence type="predicted"/>
<dbReference type="EMBL" id="JAUSRE010000023">
    <property type="protein sequence ID" value="MDP9890129.1"/>
    <property type="molecule type" value="Genomic_DNA"/>
</dbReference>
<protein>
    <recommendedName>
        <fullName evidence="3">Radical SAM domain-containing protein</fullName>
    </recommendedName>
</protein>
<evidence type="ECO:0008006" key="3">
    <source>
        <dbReference type="Google" id="ProtNLM"/>
    </source>
</evidence>
<evidence type="ECO:0000313" key="1">
    <source>
        <dbReference type="EMBL" id="MDP9890129.1"/>
    </source>
</evidence>
<organism evidence="1 2">
    <name type="scientific">Pseudarthrobacter enclensis</name>
    <dbReference type="NCBI Taxonomy" id="993070"/>
    <lineage>
        <taxon>Bacteria</taxon>
        <taxon>Bacillati</taxon>
        <taxon>Actinomycetota</taxon>
        <taxon>Actinomycetes</taxon>
        <taxon>Micrococcales</taxon>
        <taxon>Micrococcaceae</taxon>
        <taxon>Pseudarthrobacter</taxon>
    </lineage>
</organism>
<reference evidence="1 2" key="1">
    <citation type="submission" date="2023-07" db="EMBL/GenBank/DDBJ databases">
        <title>Sorghum-associated microbial communities from plants grown in Nebraska, USA.</title>
        <authorList>
            <person name="Schachtman D."/>
        </authorList>
    </citation>
    <scope>NUCLEOTIDE SEQUENCE [LARGE SCALE GENOMIC DNA]</scope>
    <source>
        <strain evidence="1 2">CC222</strain>
    </source>
</reference>
<dbReference type="RefSeq" id="WP_307311022.1">
    <property type="nucleotide sequence ID" value="NZ_JAUSRE010000023.1"/>
</dbReference>
<name>A0ABT9S0S0_9MICC</name>
<keyword evidence="2" id="KW-1185">Reference proteome</keyword>
<evidence type="ECO:0000313" key="2">
    <source>
        <dbReference type="Proteomes" id="UP001226577"/>
    </source>
</evidence>
<gene>
    <name evidence="1" type="ORF">J2X98_003741</name>
</gene>
<dbReference type="Proteomes" id="UP001226577">
    <property type="component" value="Unassembled WGS sequence"/>
</dbReference>
<comment type="caution">
    <text evidence="1">The sequence shown here is derived from an EMBL/GenBank/DDBJ whole genome shotgun (WGS) entry which is preliminary data.</text>
</comment>
<accession>A0ABT9S0S0</accession>